<dbReference type="CDD" id="cd01392">
    <property type="entry name" value="HTH_LacI"/>
    <property type="match status" value="1"/>
</dbReference>
<keyword evidence="2 5" id="KW-0238">DNA-binding</keyword>
<evidence type="ECO:0000256" key="2">
    <source>
        <dbReference type="ARBA" id="ARBA00023125"/>
    </source>
</evidence>
<dbReference type="GO" id="GO:0000976">
    <property type="term" value="F:transcription cis-regulatory region binding"/>
    <property type="evidence" value="ECO:0007669"/>
    <property type="project" value="TreeGrafter"/>
</dbReference>
<dbReference type="AlphaFoldDB" id="A0A5C4XJ66"/>
<dbReference type="EMBL" id="VDMN01000002">
    <property type="protein sequence ID" value="TNM63555.1"/>
    <property type="molecule type" value="Genomic_DNA"/>
</dbReference>
<dbReference type="OrthoDB" id="7170131at2"/>
<evidence type="ECO:0000259" key="4">
    <source>
        <dbReference type="PROSITE" id="PS50932"/>
    </source>
</evidence>
<evidence type="ECO:0000313" key="5">
    <source>
        <dbReference type="EMBL" id="TNM63555.1"/>
    </source>
</evidence>
<dbReference type="PANTHER" id="PTHR30146:SF33">
    <property type="entry name" value="TRANSCRIPTIONAL REGULATOR"/>
    <property type="match status" value="1"/>
</dbReference>
<dbReference type="InterPro" id="IPR010982">
    <property type="entry name" value="Lambda_DNA-bd_dom_sf"/>
</dbReference>
<dbReference type="SUPFAM" id="SSF47413">
    <property type="entry name" value="lambda repressor-like DNA-binding domains"/>
    <property type="match status" value="1"/>
</dbReference>
<evidence type="ECO:0000256" key="3">
    <source>
        <dbReference type="ARBA" id="ARBA00023163"/>
    </source>
</evidence>
<evidence type="ECO:0000313" key="6">
    <source>
        <dbReference type="Proteomes" id="UP000311605"/>
    </source>
</evidence>
<proteinExistence type="predicted"/>
<dbReference type="InterPro" id="IPR000843">
    <property type="entry name" value="HTH_LacI"/>
</dbReference>
<dbReference type="Gene3D" id="3.40.50.2300">
    <property type="match status" value="2"/>
</dbReference>
<name>A0A5C4XJ66_9HYPH</name>
<dbReference type="Proteomes" id="UP000311605">
    <property type="component" value="Unassembled WGS sequence"/>
</dbReference>
<keyword evidence="1" id="KW-0805">Transcription regulation</keyword>
<dbReference type="SUPFAM" id="SSF53822">
    <property type="entry name" value="Periplasmic binding protein-like I"/>
    <property type="match status" value="1"/>
</dbReference>
<dbReference type="InterPro" id="IPR046335">
    <property type="entry name" value="LacI/GalR-like_sensor"/>
</dbReference>
<dbReference type="CDD" id="cd01575">
    <property type="entry name" value="PBP1_GntR"/>
    <property type="match status" value="1"/>
</dbReference>
<keyword evidence="3" id="KW-0804">Transcription</keyword>
<feature type="domain" description="HTH lacI-type" evidence="4">
    <location>
        <begin position="20"/>
        <end position="74"/>
    </location>
</feature>
<dbReference type="PROSITE" id="PS50932">
    <property type="entry name" value="HTH_LACI_2"/>
    <property type="match status" value="1"/>
</dbReference>
<reference evidence="5 6" key="1">
    <citation type="submission" date="2019-06" db="EMBL/GenBank/DDBJ databases">
        <title>The draft genome of Rhizobium smilacinae PTYR-5.</title>
        <authorList>
            <person name="Liu L."/>
            <person name="Li L."/>
            <person name="Zhang X."/>
        </authorList>
    </citation>
    <scope>NUCLEOTIDE SEQUENCE [LARGE SCALE GENOMIC DNA]</scope>
    <source>
        <strain evidence="5 6">PTYR-5</strain>
    </source>
</reference>
<gene>
    <name evidence="5" type="ORF">FHP24_12155</name>
</gene>
<protein>
    <submittedName>
        <fullName evidence="5">LacI family DNA-binding transcriptional regulator</fullName>
    </submittedName>
</protein>
<dbReference type="GO" id="GO:0003700">
    <property type="term" value="F:DNA-binding transcription factor activity"/>
    <property type="evidence" value="ECO:0007669"/>
    <property type="project" value="TreeGrafter"/>
</dbReference>
<dbReference type="Pfam" id="PF13377">
    <property type="entry name" value="Peripla_BP_3"/>
    <property type="match status" value="1"/>
</dbReference>
<sequence>MSTHAPPPKKLRKPRSSGAITLQEVAKLAGVSPITVSRALNRPEMVKPQKLEAIQAAIRRTGYVPNLLAGGLASKKSRLVAAMVPIISNSMFAEVIEKFTDRLDTAGYKVMLGLSGFRAENEDGLIAAVLSRQPDAIFLTGVNHSRTTRSRLLAARIPVVETWDYTPTPIDMLVGFSHEKVGRTVAEYLHDKGYRRFGMISTEDERANIRKSAFLATLAERDITDVRIATITSPGNFKKGRAGIIEILDAGELPEVVFCSSDVLAHSVLTEAQTRGMSVPADLAVIGFGDLEFAPYTFPALSTVHIDRSAIGLRAAEMVLARIEEREIEKIVDIGFSVIGRGST</sequence>
<keyword evidence="6" id="KW-1185">Reference proteome</keyword>
<dbReference type="InterPro" id="IPR028082">
    <property type="entry name" value="Peripla_BP_I"/>
</dbReference>
<dbReference type="SMART" id="SM00354">
    <property type="entry name" value="HTH_LACI"/>
    <property type="match status" value="1"/>
</dbReference>
<dbReference type="Pfam" id="PF00356">
    <property type="entry name" value="LacI"/>
    <property type="match status" value="1"/>
</dbReference>
<evidence type="ECO:0000256" key="1">
    <source>
        <dbReference type="ARBA" id="ARBA00023015"/>
    </source>
</evidence>
<dbReference type="Gene3D" id="1.10.260.40">
    <property type="entry name" value="lambda repressor-like DNA-binding domains"/>
    <property type="match status" value="1"/>
</dbReference>
<accession>A0A5C4XJ66</accession>
<dbReference type="PANTHER" id="PTHR30146">
    <property type="entry name" value="LACI-RELATED TRANSCRIPTIONAL REPRESSOR"/>
    <property type="match status" value="1"/>
</dbReference>
<comment type="caution">
    <text evidence="5">The sequence shown here is derived from an EMBL/GenBank/DDBJ whole genome shotgun (WGS) entry which is preliminary data.</text>
</comment>
<organism evidence="5 6">
    <name type="scientific">Aliirhizobium smilacinae</name>
    <dbReference type="NCBI Taxonomy" id="1395944"/>
    <lineage>
        <taxon>Bacteria</taxon>
        <taxon>Pseudomonadati</taxon>
        <taxon>Pseudomonadota</taxon>
        <taxon>Alphaproteobacteria</taxon>
        <taxon>Hyphomicrobiales</taxon>
        <taxon>Rhizobiaceae</taxon>
        <taxon>Aliirhizobium</taxon>
    </lineage>
</organism>
<dbReference type="PROSITE" id="PS00356">
    <property type="entry name" value="HTH_LACI_1"/>
    <property type="match status" value="1"/>
</dbReference>